<sequence length="337" mass="38620">MDKETMRRTDKEEYSTVTKTRVRKRGFIILGIFALFAIILLYIFFSFRSGLNIAKENGVENTGEEFNPIDNHDGKKTIMIIGKDRMDEGAERTDVIMLGQYDYMQKEMKLVSVMRDIYVDIPGYQSYKINAVYSLGGVELLREVMAHNFDINVEEYVTVDYDAFMETVNVVNPNGVTIDVEKDMSEKIDTELKQGEQQLNGKDLLGYARFRNDEEGDFGRVRRQQQVLSAIQDEIISVDGIVKLPKILGTGMGYVDTSMSNKEMYRMIMSFMIRGDKDIDTMTLPLDNTYQFMDTSHAGNVIDMDFETNSTALKDFLNKSARKENEESSESSIDENM</sequence>
<dbReference type="OrthoDB" id="9782542at2"/>
<evidence type="ECO:0000256" key="2">
    <source>
        <dbReference type="ARBA" id="ARBA00006068"/>
    </source>
</evidence>
<evidence type="ECO:0000313" key="15">
    <source>
        <dbReference type="Proteomes" id="UP000257076"/>
    </source>
</evidence>
<dbReference type="AlphaFoldDB" id="A0A3E0B0N9"/>
<keyword evidence="6 12" id="KW-1133">Transmembrane helix</keyword>
<organism evidence="14 15">
    <name type="scientific">Jeotgalicoccus halotolerans</name>
    <dbReference type="NCBI Taxonomy" id="157227"/>
    <lineage>
        <taxon>Bacteria</taxon>
        <taxon>Bacillati</taxon>
        <taxon>Bacillota</taxon>
        <taxon>Bacilli</taxon>
        <taxon>Bacillales</taxon>
        <taxon>Staphylococcaceae</taxon>
        <taxon>Jeotgalicoccus</taxon>
    </lineage>
</organism>
<gene>
    <name evidence="14" type="ORF">DFR63_0566</name>
</gene>
<evidence type="ECO:0000256" key="10">
    <source>
        <dbReference type="ARBA" id="ARBA00037178"/>
    </source>
</evidence>
<protein>
    <recommendedName>
        <fullName evidence="11">Regulatory protein MsrR</fullName>
    </recommendedName>
</protein>
<keyword evidence="15" id="KW-1185">Reference proteome</keyword>
<comment type="function">
    <text evidence="10">Involved in SarA attenuation. Affects resistance to oxacillin and teicoplanin, as well as the synthesis of virulence factors.</text>
</comment>
<evidence type="ECO:0000256" key="5">
    <source>
        <dbReference type="ARBA" id="ARBA00022968"/>
    </source>
</evidence>
<dbReference type="PANTHER" id="PTHR33392">
    <property type="entry name" value="POLYISOPRENYL-TEICHOIC ACID--PEPTIDOGLYCAN TEICHOIC ACID TRANSFERASE TAGU"/>
    <property type="match status" value="1"/>
</dbReference>
<evidence type="ECO:0000256" key="9">
    <source>
        <dbReference type="ARBA" id="ARBA00023163"/>
    </source>
</evidence>
<evidence type="ECO:0000313" key="14">
    <source>
        <dbReference type="EMBL" id="REG25529.1"/>
    </source>
</evidence>
<feature type="domain" description="Cell envelope-related transcriptional attenuator" evidence="13">
    <location>
        <begin position="92"/>
        <end position="235"/>
    </location>
</feature>
<keyword evidence="8 12" id="KW-0472">Membrane</keyword>
<feature type="transmembrane region" description="Helical" evidence="12">
    <location>
        <begin position="27"/>
        <end position="45"/>
    </location>
</feature>
<dbReference type="Pfam" id="PF03816">
    <property type="entry name" value="LytR_cpsA_psr"/>
    <property type="match status" value="1"/>
</dbReference>
<keyword evidence="4 12" id="KW-0812">Transmembrane</keyword>
<evidence type="ECO:0000256" key="4">
    <source>
        <dbReference type="ARBA" id="ARBA00022692"/>
    </source>
</evidence>
<reference evidence="14 15" key="1">
    <citation type="submission" date="2018-08" db="EMBL/GenBank/DDBJ databases">
        <title>Genomic Encyclopedia of Type Strains, Phase IV (KMG-IV): sequencing the most valuable type-strain genomes for metagenomic binning, comparative biology and taxonomic classification.</title>
        <authorList>
            <person name="Goeker M."/>
        </authorList>
    </citation>
    <scope>NUCLEOTIDE SEQUENCE [LARGE SCALE GENOMIC DNA]</scope>
    <source>
        <strain evidence="14 15">DSM 17274</strain>
    </source>
</reference>
<dbReference type="Gene3D" id="3.40.630.190">
    <property type="entry name" value="LCP protein"/>
    <property type="match status" value="1"/>
</dbReference>
<dbReference type="GO" id="GO:0005886">
    <property type="term" value="C:plasma membrane"/>
    <property type="evidence" value="ECO:0007669"/>
    <property type="project" value="UniProtKB-SubCell"/>
</dbReference>
<evidence type="ECO:0000259" key="13">
    <source>
        <dbReference type="Pfam" id="PF03816"/>
    </source>
</evidence>
<evidence type="ECO:0000256" key="11">
    <source>
        <dbReference type="ARBA" id="ARBA00040752"/>
    </source>
</evidence>
<dbReference type="EMBL" id="QUMW01000009">
    <property type="protein sequence ID" value="REG25529.1"/>
    <property type="molecule type" value="Genomic_DNA"/>
</dbReference>
<evidence type="ECO:0000256" key="1">
    <source>
        <dbReference type="ARBA" id="ARBA00004401"/>
    </source>
</evidence>
<comment type="subcellular location">
    <subcellularLocation>
        <location evidence="1">Cell membrane</location>
        <topology evidence="1">Single-pass type II membrane protein</topology>
    </subcellularLocation>
</comment>
<comment type="similarity">
    <text evidence="2">Belongs to the LytR/CpsA/Psr (LCP) family.</text>
</comment>
<keyword evidence="7" id="KW-0805">Transcription regulation</keyword>
<evidence type="ECO:0000256" key="12">
    <source>
        <dbReference type="SAM" id="Phobius"/>
    </source>
</evidence>
<name>A0A3E0B0N9_9STAP</name>
<dbReference type="NCBIfam" id="TIGR00350">
    <property type="entry name" value="lytR_cpsA_psr"/>
    <property type="match status" value="1"/>
</dbReference>
<evidence type="ECO:0000256" key="3">
    <source>
        <dbReference type="ARBA" id="ARBA00022475"/>
    </source>
</evidence>
<evidence type="ECO:0000256" key="8">
    <source>
        <dbReference type="ARBA" id="ARBA00023136"/>
    </source>
</evidence>
<dbReference type="InterPro" id="IPR004474">
    <property type="entry name" value="LytR_CpsA_psr"/>
</dbReference>
<keyword evidence="5" id="KW-0735">Signal-anchor</keyword>
<accession>A0A3E0B0N9</accession>
<dbReference type="RefSeq" id="WP_115884215.1">
    <property type="nucleotide sequence ID" value="NZ_CBCSHX010000001.1"/>
</dbReference>
<keyword evidence="9" id="KW-0804">Transcription</keyword>
<evidence type="ECO:0000256" key="6">
    <source>
        <dbReference type="ARBA" id="ARBA00022989"/>
    </source>
</evidence>
<keyword evidence="3" id="KW-1003">Cell membrane</keyword>
<dbReference type="Proteomes" id="UP000257076">
    <property type="component" value="Unassembled WGS sequence"/>
</dbReference>
<comment type="caution">
    <text evidence="14">The sequence shown here is derived from an EMBL/GenBank/DDBJ whole genome shotgun (WGS) entry which is preliminary data.</text>
</comment>
<dbReference type="InterPro" id="IPR050922">
    <property type="entry name" value="LytR/CpsA/Psr_CW_biosynth"/>
</dbReference>
<evidence type="ECO:0000256" key="7">
    <source>
        <dbReference type="ARBA" id="ARBA00023015"/>
    </source>
</evidence>
<dbReference type="PANTHER" id="PTHR33392:SF8">
    <property type="entry name" value="REGULATORY PROTEIN MSRR"/>
    <property type="match status" value="1"/>
</dbReference>
<proteinExistence type="inferred from homology"/>